<dbReference type="PANTHER" id="PTHR47447">
    <property type="entry name" value="OS03G0856100 PROTEIN"/>
    <property type="match status" value="1"/>
</dbReference>
<dbReference type="GeneID" id="25905488"/>
<dbReference type="STRING" id="667725.A0A0L0G3H0"/>
<dbReference type="Pfam" id="PF01535">
    <property type="entry name" value="PPR"/>
    <property type="match status" value="1"/>
</dbReference>
<keyword evidence="1" id="KW-0677">Repeat</keyword>
<dbReference type="InterPro" id="IPR011990">
    <property type="entry name" value="TPR-like_helical_dom_sf"/>
</dbReference>
<dbReference type="RefSeq" id="XP_014156645.1">
    <property type="nucleotide sequence ID" value="XM_014301170.1"/>
</dbReference>
<evidence type="ECO:0008006" key="4">
    <source>
        <dbReference type="Google" id="ProtNLM"/>
    </source>
</evidence>
<protein>
    <recommendedName>
        <fullName evidence="4">Pentacotripeptide-repeat region of PRORP domain-containing protein</fullName>
    </recommendedName>
</protein>
<accession>A0A0L0G3H0</accession>
<dbReference type="EMBL" id="KQ241897">
    <property type="protein sequence ID" value="KNC82743.1"/>
    <property type="molecule type" value="Genomic_DNA"/>
</dbReference>
<evidence type="ECO:0000256" key="1">
    <source>
        <dbReference type="ARBA" id="ARBA00022737"/>
    </source>
</evidence>
<dbReference type="Proteomes" id="UP000054560">
    <property type="component" value="Unassembled WGS sequence"/>
</dbReference>
<evidence type="ECO:0000313" key="2">
    <source>
        <dbReference type="EMBL" id="KNC82743.1"/>
    </source>
</evidence>
<sequence length="750" mass="84550">MVSITWTASMVCAFLHTPRIRYTAEHTYHYCRPTYLSGYVRSHCRVHYSSDSLSTCDYQLISCKLSNIRKHPTRRKKNGEIKYTAPQDISVHRTPKGLPSRNSDVRTDRPKNATSIVQAVLSKAKKSHSRKSPTKLSAGQANRLVISRVNPGHMNFLEADMHLRNRTLAARDCIKAIQTFRTSRNPQLCYEVVTFATESGYELDAECYVETIEALAEVGRWKQIMKLLGVVKRHQRTVTHCMYNNAIAAFISEKQLFIALEVMRDLKSYEQGRSRSSDVQLNVAHYNQAIAIALDENKLTEALAFVNSMETNSVAPSQESWGILVAALCVIPETLPRALRYFDHMTSLKVAPQLPFRVYDTLLVACARAEYDERVLSMYSAANKYGNDSGRNKLSFTAFDGVISAYARTKQLKGAYQALEAMLSEHGGYKCNRTCKVVLQLCVSEGQWGTVQTIFTLMDDRGVSADSLLYNSMIVALSNSIQTGFQENEKLVIKARLDWILNAARTRGIKFSNHTYTTTIKALGDLGDWKRSVEMFRSLQEGFVARNESGQISLQVAYKSVIEIAGRSGQDDLRDELYLQMVRDCNLLEKYWGKFFTEGLVDLHFHTVYMAQAAVKLALVAQLSCRKASKNSPQTVEIESGTTDDIDMGASTTWEHTRDRCDCHSEMRDILALLGDNTIQSAMNFSAVLPPKFMVGHGRNSGERGPQLKCAVENLLKEADPPIRTTFEKTYATLILNQGDLHRWLMTRTK</sequence>
<keyword evidence="3" id="KW-1185">Reference proteome</keyword>
<evidence type="ECO:0000313" key="3">
    <source>
        <dbReference type="Proteomes" id="UP000054560"/>
    </source>
</evidence>
<proteinExistence type="predicted"/>
<name>A0A0L0G3H0_9EUKA</name>
<dbReference type="OrthoDB" id="185373at2759"/>
<dbReference type="AlphaFoldDB" id="A0A0L0G3H0"/>
<dbReference type="PANTHER" id="PTHR47447:SF17">
    <property type="entry name" value="OS12G0638900 PROTEIN"/>
    <property type="match status" value="1"/>
</dbReference>
<dbReference type="InterPro" id="IPR002885">
    <property type="entry name" value="PPR_rpt"/>
</dbReference>
<reference evidence="2 3" key="1">
    <citation type="submission" date="2011-02" db="EMBL/GenBank/DDBJ databases">
        <title>The Genome Sequence of Sphaeroforma arctica JP610.</title>
        <authorList>
            <consortium name="The Broad Institute Genome Sequencing Platform"/>
            <person name="Russ C."/>
            <person name="Cuomo C."/>
            <person name="Young S.K."/>
            <person name="Zeng Q."/>
            <person name="Gargeya S."/>
            <person name="Alvarado L."/>
            <person name="Berlin A."/>
            <person name="Chapman S.B."/>
            <person name="Chen Z."/>
            <person name="Freedman E."/>
            <person name="Gellesch M."/>
            <person name="Goldberg J."/>
            <person name="Griggs A."/>
            <person name="Gujja S."/>
            <person name="Heilman E."/>
            <person name="Heiman D."/>
            <person name="Howarth C."/>
            <person name="Mehta T."/>
            <person name="Neiman D."/>
            <person name="Pearson M."/>
            <person name="Roberts A."/>
            <person name="Saif S."/>
            <person name="Shea T."/>
            <person name="Shenoy N."/>
            <person name="Sisk P."/>
            <person name="Stolte C."/>
            <person name="Sykes S."/>
            <person name="White J."/>
            <person name="Yandava C."/>
            <person name="Burger G."/>
            <person name="Gray M.W."/>
            <person name="Holland P.W.H."/>
            <person name="King N."/>
            <person name="Lang F.B.F."/>
            <person name="Roger A.J."/>
            <person name="Ruiz-Trillo I."/>
            <person name="Haas B."/>
            <person name="Nusbaum C."/>
            <person name="Birren B."/>
        </authorList>
    </citation>
    <scope>NUCLEOTIDE SEQUENCE [LARGE SCALE GENOMIC DNA]</scope>
    <source>
        <strain evidence="2 3">JP610</strain>
    </source>
</reference>
<organism evidence="2 3">
    <name type="scientific">Sphaeroforma arctica JP610</name>
    <dbReference type="NCBI Taxonomy" id="667725"/>
    <lineage>
        <taxon>Eukaryota</taxon>
        <taxon>Ichthyosporea</taxon>
        <taxon>Ichthyophonida</taxon>
        <taxon>Sphaeroforma</taxon>
    </lineage>
</organism>
<gene>
    <name evidence="2" type="ORF">SARC_04984</name>
</gene>
<dbReference type="Gene3D" id="1.25.40.10">
    <property type="entry name" value="Tetratricopeptide repeat domain"/>
    <property type="match status" value="3"/>
</dbReference>